<dbReference type="PANTHER" id="PTHR46382">
    <property type="entry name" value="PHOSPHATIDATE CYTIDYLYLTRANSFERASE"/>
    <property type="match status" value="1"/>
</dbReference>
<keyword evidence="12 18" id="KW-0548">Nucleotidyltransferase</keyword>
<feature type="transmembrane region" description="Helical" evidence="19">
    <location>
        <begin position="102"/>
        <end position="124"/>
    </location>
</feature>
<keyword evidence="14" id="KW-0443">Lipid metabolism</keyword>
<comment type="caution">
    <text evidence="20">The sequence shown here is derived from an EMBL/GenBank/DDBJ whole genome shotgun (WGS) entry which is preliminary data.</text>
</comment>
<evidence type="ECO:0000256" key="4">
    <source>
        <dbReference type="ARBA" id="ARBA00005189"/>
    </source>
</evidence>
<dbReference type="Proteomes" id="UP000617951">
    <property type="component" value="Unassembled WGS sequence"/>
</dbReference>
<comment type="catalytic activity">
    <reaction evidence="1 18">
        <text>a 1,2-diacyl-sn-glycero-3-phosphate + CTP + H(+) = a CDP-1,2-diacyl-sn-glycerol + diphosphate</text>
        <dbReference type="Rhea" id="RHEA:16229"/>
        <dbReference type="ChEBI" id="CHEBI:15378"/>
        <dbReference type="ChEBI" id="CHEBI:33019"/>
        <dbReference type="ChEBI" id="CHEBI:37563"/>
        <dbReference type="ChEBI" id="CHEBI:58332"/>
        <dbReference type="ChEBI" id="CHEBI:58608"/>
        <dbReference type="EC" id="2.7.7.41"/>
    </reaction>
</comment>
<evidence type="ECO:0000313" key="21">
    <source>
        <dbReference type="Proteomes" id="UP000617951"/>
    </source>
</evidence>
<keyword evidence="11 18" id="KW-0812">Transmembrane</keyword>
<evidence type="ECO:0000256" key="16">
    <source>
        <dbReference type="ARBA" id="ARBA00023209"/>
    </source>
</evidence>
<keyword evidence="16" id="KW-0594">Phospholipid biosynthesis</keyword>
<comment type="similarity">
    <text evidence="5 18">Belongs to the CDS family.</text>
</comment>
<evidence type="ECO:0000256" key="11">
    <source>
        <dbReference type="ARBA" id="ARBA00022692"/>
    </source>
</evidence>
<evidence type="ECO:0000256" key="14">
    <source>
        <dbReference type="ARBA" id="ARBA00023098"/>
    </source>
</evidence>
<evidence type="ECO:0000256" key="12">
    <source>
        <dbReference type="ARBA" id="ARBA00022695"/>
    </source>
</evidence>
<evidence type="ECO:0000256" key="15">
    <source>
        <dbReference type="ARBA" id="ARBA00023136"/>
    </source>
</evidence>
<accession>A0A926DH68</accession>
<dbReference type="PROSITE" id="PS01315">
    <property type="entry name" value="CDS"/>
    <property type="match status" value="1"/>
</dbReference>
<dbReference type="GO" id="GO:0016024">
    <property type="term" value="P:CDP-diacylglycerol biosynthetic process"/>
    <property type="evidence" value="ECO:0007669"/>
    <property type="project" value="TreeGrafter"/>
</dbReference>
<dbReference type="PANTHER" id="PTHR46382:SF1">
    <property type="entry name" value="PHOSPHATIDATE CYTIDYLYLTRANSFERASE"/>
    <property type="match status" value="1"/>
</dbReference>
<keyword evidence="9" id="KW-0444">Lipid biosynthesis</keyword>
<evidence type="ECO:0000256" key="9">
    <source>
        <dbReference type="ARBA" id="ARBA00022516"/>
    </source>
</evidence>
<evidence type="ECO:0000313" key="20">
    <source>
        <dbReference type="EMBL" id="MBC8537712.1"/>
    </source>
</evidence>
<comment type="pathway">
    <text evidence="3 18">Phospholipid metabolism; CDP-diacylglycerol biosynthesis; CDP-diacylglycerol from sn-glycerol 3-phosphate: step 3/3.</text>
</comment>
<proteinExistence type="inferred from homology"/>
<feature type="transmembrane region" description="Helical" evidence="19">
    <location>
        <begin position="130"/>
        <end position="153"/>
    </location>
</feature>
<comment type="subcellular location">
    <subcellularLocation>
        <location evidence="2">Cell membrane</location>
        <topology evidence="2">Multi-pass membrane protein</topology>
    </subcellularLocation>
</comment>
<evidence type="ECO:0000256" key="17">
    <source>
        <dbReference type="ARBA" id="ARBA00023264"/>
    </source>
</evidence>
<reference evidence="20" key="1">
    <citation type="submission" date="2020-08" db="EMBL/GenBank/DDBJ databases">
        <title>Genome public.</title>
        <authorList>
            <person name="Liu C."/>
            <person name="Sun Q."/>
        </authorList>
    </citation>
    <scope>NUCLEOTIDE SEQUENCE</scope>
    <source>
        <strain evidence="20">NSJ-63</strain>
    </source>
</reference>
<feature type="transmembrane region" description="Helical" evidence="19">
    <location>
        <begin position="204"/>
        <end position="223"/>
    </location>
</feature>
<keyword evidence="21" id="KW-1185">Reference proteome</keyword>
<protein>
    <recommendedName>
        <fullName evidence="7 18">Phosphatidate cytidylyltransferase</fullName>
        <ecNumber evidence="6 18">2.7.7.41</ecNumber>
    </recommendedName>
</protein>
<dbReference type="RefSeq" id="WP_249279585.1">
    <property type="nucleotide sequence ID" value="NZ_JACRSS010000001.1"/>
</dbReference>
<evidence type="ECO:0000256" key="10">
    <source>
        <dbReference type="ARBA" id="ARBA00022679"/>
    </source>
</evidence>
<dbReference type="GO" id="GO:0004605">
    <property type="term" value="F:phosphatidate cytidylyltransferase activity"/>
    <property type="evidence" value="ECO:0007669"/>
    <property type="project" value="UniProtKB-EC"/>
</dbReference>
<keyword evidence="8" id="KW-1003">Cell membrane</keyword>
<feature type="transmembrane region" description="Helical" evidence="19">
    <location>
        <begin position="174"/>
        <end position="192"/>
    </location>
</feature>
<feature type="transmembrane region" description="Helical" evidence="19">
    <location>
        <begin position="74"/>
        <end position="95"/>
    </location>
</feature>
<feature type="transmembrane region" description="Helical" evidence="19">
    <location>
        <begin position="49"/>
        <end position="68"/>
    </location>
</feature>
<comment type="pathway">
    <text evidence="4">Lipid metabolism.</text>
</comment>
<evidence type="ECO:0000256" key="2">
    <source>
        <dbReference type="ARBA" id="ARBA00004651"/>
    </source>
</evidence>
<keyword evidence="15 19" id="KW-0472">Membrane</keyword>
<evidence type="ECO:0000256" key="8">
    <source>
        <dbReference type="ARBA" id="ARBA00022475"/>
    </source>
</evidence>
<dbReference type="GO" id="GO:0005886">
    <property type="term" value="C:plasma membrane"/>
    <property type="evidence" value="ECO:0007669"/>
    <property type="project" value="UniProtKB-SubCell"/>
</dbReference>
<feature type="transmembrane region" description="Helical" evidence="19">
    <location>
        <begin position="12"/>
        <end position="37"/>
    </location>
</feature>
<dbReference type="InterPro" id="IPR000374">
    <property type="entry name" value="PC_trans"/>
</dbReference>
<gene>
    <name evidence="20" type="ORF">H8693_02045</name>
</gene>
<dbReference type="EMBL" id="JACRSS010000001">
    <property type="protein sequence ID" value="MBC8537712.1"/>
    <property type="molecule type" value="Genomic_DNA"/>
</dbReference>
<keyword evidence="10 18" id="KW-0808">Transferase</keyword>
<name>A0A926DH68_9FIRM</name>
<evidence type="ECO:0000256" key="18">
    <source>
        <dbReference type="RuleBase" id="RU003938"/>
    </source>
</evidence>
<dbReference type="EC" id="2.7.7.41" evidence="6 18"/>
<evidence type="ECO:0000256" key="7">
    <source>
        <dbReference type="ARBA" id="ARBA00019373"/>
    </source>
</evidence>
<keyword evidence="17" id="KW-1208">Phospholipid metabolism</keyword>
<evidence type="ECO:0000256" key="6">
    <source>
        <dbReference type="ARBA" id="ARBA00012487"/>
    </source>
</evidence>
<dbReference type="AlphaFoldDB" id="A0A926DH68"/>
<organism evidence="20 21">
    <name type="scientific">Guopingia tenuis</name>
    <dbReference type="NCBI Taxonomy" id="2763656"/>
    <lineage>
        <taxon>Bacteria</taxon>
        <taxon>Bacillati</taxon>
        <taxon>Bacillota</taxon>
        <taxon>Clostridia</taxon>
        <taxon>Christensenellales</taxon>
        <taxon>Christensenellaceae</taxon>
        <taxon>Guopingia</taxon>
    </lineage>
</organism>
<dbReference type="Pfam" id="PF01148">
    <property type="entry name" value="CTP_transf_1"/>
    <property type="match status" value="1"/>
</dbReference>
<sequence length="267" mass="29277">MGKRIVVGVGLAAALLALVYLHGVYIQVAVVLVALAVQYEMIKTIKTSGVKPVEIVLYAFTALALPVYQHMGGLAGVFVLQMFSVILIFVTGIVFDAFDFESIFSSIFTLYYPQLFFVFFYMIITLPDKQLSQLIILVAFAAAAMTDVFAYFIGKFYGQKKLCPNISPNKTVEGALGGLLGGILGVLIIALLMDNGRVHLVEYAVFAVLLSILAQIGDLAASVVKRRYNVKDFGSILPGHGGFLDRLDSTLFILPIVYMFYKLYLNL</sequence>
<evidence type="ECO:0000256" key="19">
    <source>
        <dbReference type="SAM" id="Phobius"/>
    </source>
</evidence>
<keyword evidence="13 19" id="KW-1133">Transmembrane helix</keyword>
<evidence type="ECO:0000256" key="1">
    <source>
        <dbReference type="ARBA" id="ARBA00001698"/>
    </source>
</evidence>
<evidence type="ECO:0000256" key="5">
    <source>
        <dbReference type="ARBA" id="ARBA00010185"/>
    </source>
</evidence>
<evidence type="ECO:0000256" key="3">
    <source>
        <dbReference type="ARBA" id="ARBA00005119"/>
    </source>
</evidence>
<evidence type="ECO:0000256" key="13">
    <source>
        <dbReference type="ARBA" id="ARBA00022989"/>
    </source>
</evidence>